<evidence type="ECO:0000313" key="3">
    <source>
        <dbReference type="EnsemblPlants" id="KEH25012"/>
    </source>
</evidence>
<evidence type="ECO:0000256" key="1">
    <source>
        <dbReference type="ARBA" id="ARBA00022448"/>
    </source>
</evidence>
<dbReference type="PANTHER" id="PTHR19241">
    <property type="entry name" value="ATP-BINDING CASSETTE TRANSPORTER"/>
    <property type="match status" value="1"/>
</dbReference>
<accession>A0A072U5R9</accession>
<dbReference type="AlphaFoldDB" id="A0A072U5R9"/>
<name>A0A072U5R9_MEDTR</name>
<proteinExistence type="predicted"/>
<evidence type="ECO:0000313" key="4">
    <source>
        <dbReference type="Proteomes" id="UP000002051"/>
    </source>
</evidence>
<evidence type="ECO:0000313" key="2">
    <source>
        <dbReference type="EMBL" id="KEH25012.1"/>
    </source>
</evidence>
<sequence>MSYLHLILSRKKPLAVLHDVSGIIKPKRMTLLLGPPNSGKTTLLLASAGRLGKAKSKHMFQNFRDKLRIMITAWKNLYHREHQLTSQTDIELFFNFVELEDMLAELSREKDENIKPDSDLDIDILGLDFCADTMVGGDMIRGTLSGPKRELELMLVGPARAVFMDEISTGLDSSTTFQMINSLRQSIHILNGTALIQTTPETYDLFDNIILLSDRQIV</sequence>
<keyword evidence="1" id="KW-0813">Transport</keyword>
<dbReference type="InterPro" id="IPR027417">
    <property type="entry name" value="P-loop_NTPase"/>
</dbReference>
<organism evidence="2 4">
    <name type="scientific">Medicago truncatula</name>
    <name type="common">Barrel medic</name>
    <name type="synonym">Medicago tribuloides</name>
    <dbReference type="NCBI Taxonomy" id="3880"/>
    <lineage>
        <taxon>Eukaryota</taxon>
        <taxon>Viridiplantae</taxon>
        <taxon>Streptophyta</taxon>
        <taxon>Embryophyta</taxon>
        <taxon>Tracheophyta</taxon>
        <taxon>Spermatophyta</taxon>
        <taxon>Magnoliopsida</taxon>
        <taxon>eudicotyledons</taxon>
        <taxon>Gunneridae</taxon>
        <taxon>Pentapetalae</taxon>
        <taxon>rosids</taxon>
        <taxon>fabids</taxon>
        <taxon>Fabales</taxon>
        <taxon>Fabaceae</taxon>
        <taxon>Papilionoideae</taxon>
        <taxon>50 kb inversion clade</taxon>
        <taxon>NPAAA clade</taxon>
        <taxon>Hologalegina</taxon>
        <taxon>IRL clade</taxon>
        <taxon>Trifolieae</taxon>
        <taxon>Medicago</taxon>
    </lineage>
</organism>
<dbReference type="HOGENOM" id="CLU_1268577_0_0_1"/>
<dbReference type="Gene3D" id="3.40.50.300">
    <property type="entry name" value="P-loop containing nucleotide triphosphate hydrolases"/>
    <property type="match status" value="1"/>
</dbReference>
<dbReference type="STRING" id="3880.A0A072U5R9"/>
<dbReference type="Proteomes" id="UP000002051">
    <property type="component" value="Chromosome 6"/>
</dbReference>
<dbReference type="EnsemblPlants" id="KEH25012">
    <property type="protein sequence ID" value="KEH25012"/>
    <property type="gene ID" value="MTR_6g012535"/>
</dbReference>
<dbReference type="EMBL" id="CM001222">
    <property type="protein sequence ID" value="KEH25012.1"/>
    <property type="molecule type" value="Genomic_DNA"/>
</dbReference>
<protein>
    <submittedName>
        <fullName evidence="2">Pleiotropic drug resistance protein</fullName>
    </submittedName>
</protein>
<gene>
    <name evidence="2" type="ordered locus">MTR_6g012535</name>
</gene>
<keyword evidence="4" id="KW-1185">Reference proteome</keyword>
<reference evidence="2 4" key="2">
    <citation type="journal article" date="2014" name="BMC Genomics">
        <title>An improved genome release (version Mt4.0) for the model legume Medicago truncatula.</title>
        <authorList>
            <person name="Tang H."/>
            <person name="Krishnakumar V."/>
            <person name="Bidwell S."/>
            <person name="Rosen B."/>
            <person name="Chan A."/>
            <person name="Zhou S."/>
            <person name="Gentzbittel L."/>
            <person name="Childs K.L."/>
            <person name="Yandell M."/>
            <person name="Gundlach H."/>
            <person name="Mayer K.F."/>
            <person name="Schwartz D.C."/>
            <person name="Town C.D."/>
        </authorList>
    </citation>
    <scope>GENOME REANNOTATION</scope>
    <source>
        <strain evidence="2">A17</strain>
        <strain evidence="3 4">cv. Jemalong A17</strain>
    </source>
</reference>
<reference evidence="2 4" key="1">
    <citation type="journal article" date="2011" name="Nature">
        <title>The Medicago genome provides insight into the evolution of rhizobial symbioses.</title>
        <authorList>
            <person name="Young N.D."/>
            <person name="Debelle F."/>
            <person name="Oldroyd G.E."/>
            <person name="Geurts R."/>
            <person name="Cannon S.B."/>
            <person name="Udvardi M.K."/>
            <person name="Benedito V.A."/>
            <person name="Mayer K.F."/>
            <person name="Gouzy J."/>
            <person name="Schoof H."/>
            <person name="Van de Peer Y."/>
            <person name="Proost S."/>
            <person name="Cook D.R."/>
            <person name="Meyers B.C."/>
            <person name="Spannagl M."/>
            <person name="Cheung F."/>
            <person name="De Mita S."/>
            <person name="Krishnakumar V."/>
            <person name="Gundlach H."/>
            <person name="Zhou S."/>
            <person name="Mudge J."/>
            <person name="Bharti A.K."/>
            <person name="Murray J.D."/>
            <person name="Naoumkina M.A."/>
            <person name="Rosen B."/>
            <person name="Silverstein K.A."/>
            <person name="Tang H."/>
            <person name="Rombauts S."/>
            <person name="Zhao P.X."/>
            <person name="Zhou P."/>
            <person name="Barbe V."/>
            <person name="Bardou P."/>
            <person name="Bechner M."/>
            <person name="Bellec A."/>
            <person name="Berger A."/>
            <person name="Berges H."/>
            <person name="Bidwell S."/>
            <person name="Bisseling T."/>
            <person name="Choisne N."/>
            <person name="Couloux A."/>
            <person name="Denny R."/>
            <person name="Deshpande S."/>
            <person name="Dai X."/>
            <person name="Doyle J.J."/>
            <person name="Dudez A.M."/>
            <person name="Farmer A.D."/>
            <person name="Fouteau S."/>
            <person name="Franken C."/>
            <person name="Gibelin C."/>
            <person name="Gish J."/>
            <person name="Goldstein S."/>
            <person name="Gonzalez A.J."/>
            <person name="Green P.J."/>
            <person name="Hallab A."/>
            <person name="Hartog M."/>
            <person name="Hua A."/>
            <person name="Humphray S.J."/>
            <person name="Jeong D.H."/>
            <person name="Jing Y."/>
            <person name="Jocker A."/>
            <person name="Kenton S.M."/>
            <person name="Kim D.J."/>
            <person name="Klee K."/>
            <person name="Lai H."/>
            <person name="Lang C."/>
            <person name="Lin S."/>
            <person name="Macmil S.L."/>
            <person name="Magdelenat G."/>
            <person name="Matthews L."/>
            <person name="McCorrison J."/>
            <person name="Monaghan E.L."/>
            <person name="Mun J.H."/>
            <person name="Najar F.Z."/>
            <person name="Nicholson C."/>
            <person name="Noirot C."/>
            <person name="O'Bleness M."/>
            <person name="Paule C.R."/>
            <person name="Poulain J."/>
            <person name="Prion F."/>
            <person name="Qin B."/>
            <person name="Qu C."/>
            <person name="Retzel E.F."/>
            <person name="Riddle C."/>
            <person name="Sallet E."/>
            <person name="Samain S."/>
            <person name="Samson N."/>
            <person name="Sanders I."/>
            <person name="Saurat O."/>
            <person name="Scarpelli C."/>
            <person name="Schiex T."/>
            <person name="Segurens B."/>
            <person name="Severin A.J."/>
            <person name="Sherrier D.J."/>
            <person name="Shi R."/>
            <person name="Sims S."/>
            <person name="Singer S.R."/>
            <person name="Sinharoy S."/>
            <person name="Sterck L."/>
            <person name="Viollet A."/>
            <person name="Wang B.B."/>
            <person name="Wang K."/>
            <person name="Wang M."/>
            <person name="Wang X."/>
            <person name="Warfsmann J."/>
            <person name="Weissenbach J."/>
            <person name="White D.D."/>
            <person name="White J.D."/>
            <person name="Wiley G.B."/>
            <person name="Wincker P."/>
            <person name="Xing Y."/>
            <person name="Yang L."/>
            <person name="Yao Z."/>
            <person name="Ying F."/>
            <person name="Zhai J."/>
            <person name="Zhou L."/>
            <person name="Zuber A."/>
            <person name="Denarie J."/>
            <person name="Dixon R.A."/>
            <person name="May G.D."/>
            <person name="Schwartz D.C."/>
            <person name="Rogers J."/>
            <person name="Quetier F."/>
            <person name="Town C.D."/>
            <person name="Roe B.A."/>
        </authorList>
    </citation>
    <scope>NUCLEOTIDE SEQUENCE [LARGE SCALE GENOMIC DNA]</scope>
    <source>
        <strain evidence="2">A17</strain>
        <strain evidence="3 4">cv. Jemalong A17</strain>
    </source>
</reference>
<reference evidence="3" key="3">
    <citation type="submission" date="2015-04" db="UniProtKB">
        <authorList>
            <consortium name="EnsemblPlants"/>
        </authorList>
    </citation>
    <scope>IDENTIFICATION</scope>
    <source>
        <strain evidence="3">cv. Jemalong A17</strain>
    </source>
</reference>
<dbReference type="SUPFAM" id="SSF52540">
    <property type="entry name" value="P-loop containing nucleoside triphosphate hydrolases"/>
    <property type="match status" value="1"/>
</dbReference>